<dbReference type="CDD" id="cd00038">
    <property type="entry name" value="CAP_ED"/>
    <property type="match status" value="1"/>
</dbReference>
<proteinExistence type="predicted"/>
<gene>
    <name evidence="2" type="ORF">ABE541_17320</name>
</gene>
<dbReference type="SUPFAM" id="SSF51206">
    <property type="entry name" value="cAMP-binding domain-like"/>
    <property type="match status" value="1"/>
</dbReference>
<dbReference type="InterPro" id="IPR018490">
    <property type="entry name" value="cNMP-bd_dom_sf"/>
</dbReference>
<name>A0ABV0C090_9SPHI</name>
<organism evidence="2 3">
    <name type="scientific">Sphingobacterium kitahiroshimense</name>
    <dbReference type="NCBI Taxonomy" id="470446"/>
    <lineage>
        <taxon>Bacteria</taxon>
        <taxon>Pseudomonadati</taxon>
        <taxon>Bacteroidota</taxon>
        <taxon>Sphingobacteriia</taxon>
        <taxon>Sphingobacteriales</taxon>
        <taxon>Sphingobacteriaceae</taxon>
        <taxon>Sphingobacterium</taxon>
    </lineage>
</organism>
<reference evidence="2 3" key="1">
    <citation type="submission" date="2024-04" db="EMBL/GenBank/DDBJ databases">
        <title>WGS of bacteria from Torrens River.</title>
        <authorList>
            <person name="Wyrsch E.R."/>
            <person name="Drigo B."/>
        </authorList>
    </citation>
    <scope>NUCLEOTIDE SEQUENCE [LARGE SCALE GENOMIC DNA]</scope>
    <source>
        <strain evidence="2 3">TWI391</strain>
    </source>
</reference>
<dbReference type="Proteomes" id="UP001409291">
    <property type="component" value="Unassembled WGS sequence"/>
</dbReference>
<dbReference type="Pfam" id="PF00027">
    <property type="entry name" value="cNMP_binding"/>
    <property type="match status" value="1"/>
</dbReference>
<dbReference type="InterPro" id="IPR014710">
    <property type="entry name" value="RmlC-like_jellyroll"/>
</dbReference>
<feature type="domain" description="Cyclic nucleotide-binding" evidence="1">
    <location>
        <begin position="14"/>
        <end position="122"/>
    </location>
</feature>
<evidence type="ECO:0000313" key="3">
    <source>
        <dbReference type="Proteomes" id="UP001409291"/>
    </source>
</evidence>
<protein>
    <submittedName>
        <fullName evidence="2">Crp/Fnr family transcriptional regulator</fullName>
    </submittedName>
</protein>
<dbReference type="Gene3D" id="2.60.120.10">
    <property type="entry name" value="Jelly Rolls"/>
    <property type="match status" value="1"/>
</dbReference>
<evidence type="ECO:0000259" key="1">
    <source>
        <dbReference type="PROSITE" id="PS50042"/>
    </source>
</evidence>
<dbReference type="RefSeq" id="WP_132770126.1">
    <property type="nucleotide sequence ID" value="NZ_JAOQNK010000001.1"/>
</dbReference>
<accession>A0ABV0C090</accession>
<dbReference type="InterPro" id="IPR000595">
    <property type="entry name" value="cNMP-bd_dom"/>
</dbReference>
<dbReference type="PROSITE" id="PS50042">
    <property type="entry name" value="CNMP_BINDING_3"/>
    <property type="match status" value="1"/>
</dbReference>
<comment type="caution">
    <text evidence="2">The sequence shown here is derived from an EMBL/GenBank/DDBJ whole genome shotgun (WGS) entry which is preliminary data.</text>
</comment>
<dbReference type="EMBL" id="JBDJNQ010000008">
    <property type="protein sequence ID" value="MEN5379027.1"/>
    <property type="molecule type" value="Genomic_DNA"/>
</dbReference>
<keyword evidence="3" id="KW-1185">Reference proteome</keyword>
<evidence type="ECO:0000313" key="2">
    <source>
        <dbReference type="EMBL" id="MEN5379027.1"/>
    </source>
</evidence>
<sequence>MDIFKDYIKKRIAVTEEQLEQITSSYTQTHVKKKSFILRAGEICNFEGFVKKGCFKIFYLTPNGEEHILYFAIEEWWISDIASFNDQEPAQLYIQALEDSEILIISREQKEKLFTNCTQVERLFRIMSQRAQVASQHRIIAALGFTAQERYLDFIKRYPKIYPRISNLQLASYIGVTQEFLSRLKRQILKPKK</sequence>